<dbReference type="EMBL" id="RIBY02002633">
    <property type="protein sequence ID" value="KAH9807330.1"/>
    <property type="molecule type" value="Genomic_DNA"/>
</dbReference>
<keyword evidence="3" id="KW-1185">Reference proteome</keyword>
<organism evidence="2 3">
    <name type="scientific">Teratosphaeria destructans</name>
    <dbReference type="NCBI Taxonomy" id="418781"/>
    <lineage>
        <taxon>Eukaryota</taxon>
        <taxon>Fungi</taxon>
        <taxon>Dikarya</taxon>
        <taxon>Ascomycota</taxon>
        <taxon>Pezizomycotina</taxon>
        <taxon>Dothideomycetes</taxon>
        <taxon>Dothideomycetidae</taxon>
        <taxon>Mycosphaerellales</taxon>
        <taxon>Teratosphaeriaceae</taxon>
        <taxon>Teratosphaeria</taxon>
    </lineage>
</organism>
<reference evidence="2 3" key="1">
    <citation type="journal article" date="2018" name="IMA Fungus">
        <title>IMA Genome-F 10: Nine draft genome sequences of Claviceps purpurea s.lat., including C. arundinis, C. humidiphila, and C. cf. spartinae, pseudomolecules for the pitch canker pathogen Fusarium circinatum, draft genome of Davidsoniella eucalypti, Grosmannia galeiformis, Quambalaria eucalypti, and Teratosphaeria destructans.</title>
        <authorList>
            <person name="Wingfield B.D."/>
            <person name="Liu M."/>
            <person name="Nguyen H.D."/>
            <person name="Lane F.A."/>
            <person name="Morgan S.W."/>
            <person name="De Vos L."/>
            <person name="Wilken P.M."/>
            <person name="Duong T.A."/>
            <person name="Aylward J."/>
            <person name="Coetzee M.P."/>
            <person name="Dadej K."/>
            <person name="De Beer Z.W."/>
            <person name="Findlay W."/>
            <person name="Havenga M."/>
            <person name="Kolarik M."/>
            <person name="Menzies J.G."/>
            <person name="Naidoo K."/>
            <person name="Pochopski O."/>
            <person name="Shoukouhi P."/>
            <person name="Santana Q.C."/>
            <person name="Seifert K.A."/>
            <person name="Soal N."/>
            <person name="Steenkamp E.T."/>
            <person name="Tatham C.T."/>
            <person name="van der Nest M.A."/>
            <person name="Wingfield M.J."/>
        </authorList>
    </citation>
    <scope>NUCLEOTIDE SEQUENCE [LARGE SCALE GENOMIC DNA]</scope>
    <source>
        <strain evidence="2">CMW44962</strain>
    </source>
</reference>
<protein>
    <submittedName>
        <fullName evidence="2">Uncharacterized protein</fullName>
    </submittedName>
</protein>
<evidence type="ECO:0000313" key="3">
    <source>
        <dbReference type="Proteomes" id="UP001138500"/>
    </source>
</evidence>
<dbReference type="AlphaFoldDB" id="A0A9W7VXM9"/>
<dbReference type="Proteomes" id="UP001138500">
    <property type="component" value="Unassembled WGS sequence"/>
</dbReference>
<reference evidence="2 3" key="2">
    <citation type="journal article" date="2021" name="Curr. Genet.">
        <title>Genetic response to nitrogen starvation in the aggressive Eucalyptus foliar pathogen Teratosphaeria destructans.</title>
        <authorList>
            <person name="Havenga M."/>
            <person name="Wingfield B.D."/>
            <person name="Wingfield M.J."/>
            <person name="Dreyer L.L."/>
            <person name="Roets F."/>
            <person name="Aylward J."/>
        </authorList>
    </citation>
    <scope>NUCLEOTIDE SEQUENCE [LARGE SCALE GENOMIC DNA]</scope>
    <source>
        <strain evidence="2">CMW44962</strain>
    </source>
</reference>
<accession>A0A9W7VXM9</accession>
<proteinExistence type="predicted"/>
<gene>
    <name evidence="2" type="ORF">Tdes44962_MAKER06366</name>
</gene>
<dbReference type="OrthoDB" id="3941563at2759"/>
<name>A0A9W7VXM9_9PEZI</name>
<evidence type="ECO:0000256" key="1">
    <source>
        <dbReference type="SAM" id="MobiDB-lite"/>
    </source>
</evidence>
<sequence length="81" mass="9230">MSPPIQPSLRRKTSPTATSLRDLWAEQGREHSAKMRLSVERLQQLYESQTMAYLGGDLEDLNRMAKWARLTVQEASRGARA</sequence>
<evidence type="ECO:0000313" key="2">
    <source>
        <dbReference type="EMBL" id="KAH9807330.1"/>
    </source>
</evidence>
<comment type="caution">
    <text evidence="2">The sequence shown here is derived from an EMBL/GenBank/DDBJ whole genome shotgun (WGS) entry which is preliminary data.</text>
</comment>
<feature type="region of interest" description="Disordered" evidence="1">
    <location>
        <begin position="1"/>
        <end position="20"/>
    </location>
</feature>